<evidence type="ECO:0000313" key="3">
    <source>
        <dbReference type="Proteomes" id="UP000679352"/>
    </source>
</evidence>
<evidence type="ECO:0000313" key="2">
    <source>
        <dbReference type="EMBL" id="QWK93241.1"/>
    </source>
</evidence>
<dbReference type="InterPro" id="IPR012347">
    <property type="entry name" value="Ferritin-like"/>
</dbReference>
<sequence length="114" mass="12094">MAGMDHSGMNMGTDGMTMMSHAAMIPPELADNAAVKGYAAAMDAMMANMAPYTGDADVDFVKGMIPHHQAAIDMAKVQLEFGTDPEMRKLAEEVIAAQEAEIADMNAWLAAKGM</sequence>
<accession>A0A975PD89</accession>
<organism evidence="2 3">
    <name type="scientific">Gemmobacter fulvus</name>
    <dbReference type="NCBI Taxonomy" id="2840474"/>
    <lineage>
        <taxon>Bacteria</taxon>
        <taxon>Pseudomonadati</taxon>
        <taxon>Pseudomonadota</taxon>
        <taxon>Alphaproteobacteria</taxon>
        <taxon>Rhodobacterales</taxon>
        <taxon>Paracoccaceae</taxon>
        <taxon>Gemmobacter</taxon>
    </lineage>
</organism>
<protein>
    <submittedName>
        <fullName evidence="2">DUF305 domain-containing protein</fullName>
    </submittedName>
</protein>
<keyword evidence="3" id="KW-1185">Reference proteome</keyword>
<proteinExistence type="predicted"/>
<keyword evidence="2" id="KW-0614">Plasmid</keyword>
<geneLocation type="plasmid" evidence="2 3">
    <name>p5</name>
</geneLocation>
<dbReference type="AlphaFoldDB" id="A0A975PD89"/>
<dbReference type="PANTHER" id="PTHR36933:SF1">
    <property type="entry name" value="SLL0788 PROTEIN"/>
    <property type="match status" value="1"/>
</dbReference>
<feature type="domain" description="DUF305" evidence="1">
    <location>
        <begin position="37"/>
        <end position="109"/>
    </location>
</feature>
<dbReference type="EMBL" id="CP076366">
    <property type="protein sequence ID" value="QWK93241.1"/>
    <property type="molecule type" value="Genomic_DNA"/>
</dbReference>
<gene>
    <name evidence="2" type="ORF">KM031_22100</name>
</gene>
<reference evidence="2" key="1">
    <citation type="submission" date="2021-06" db="EMBL/GenBank/DDBJ databases">
        <authorList>
            <person name="Lee C.-S."/>
            <person name="Jin L."/>
        </authorList>
    </citation>
    <scope>NUCLEOTIDE SEQUENCE</scope>
    <source>
        <strain evidence="2">Con5</strain>
        <plasmid evidence="2">p5</plasmid>
    </source>
</reference>
<dbReference type="InterPro" id="IPR005183">
    <property type="entry name" value="DUF305_CopM-like"/>
</dbReference>
<name>A0A975PD89_9RHOB</name>
<dbReference type="PANTHER" id="PTHR36933">
    <property type="entry name" value="SLL0788 PROTEIN"/>
    <property type="match status" value="1"/>
</dbReference>
<dbReference type="Gene3D" id="1.20.1260.10">
    <property type="match status" value="1"/>
</dbReference>
<dbReference type="Proteomes" id="UP000679352">
    <property type="component" value="Plasmid p5"/>
</dbReference>
<dbReference type="KEGG" id="gfu:KM031_22100"/>
<dbReference type="Pfam" id="PF03713">
    <property type="entry name" value="DUF305"/>
    <property type="match status" value="1"/>
</dbReference>
<evidence type="ECO:0000259" key="1">
    <source>
        <dbReference type="Pfam" id="PF03713"/>
    </source>
</evidence>